<protein>
    <submittedName>
        <fullName evidence="2">Uncharacterized protein</fullName>
    </submittedName>
</protein>
<evidence type="ECO:0000256" key="1">
    <source>
        <dbReference type="SAM" id="Phobius"/>
    </source>
</evidence>
<reference evidence="2 3" key="1">
    <citation type="submission" date="2020-07" db="EMBL/GenBank/DDBJ databases">
        <title>Sequencing the genomes of 1000 actinobacteria strains.</title>
        <authorList>
            <person name="Klenk H.-P."/>
        </authorList>
    </citation>
    <scope>NUCLEOTIDE SEQUENCE [LARGE SCALE GENOMIC DNA]</scope>
    <source>
        <strain evidence="2 3">DSM 15664</strain>
    </source>
</reference>
<organism evidence="2 3">
    <name type="scientific">Nesterenkonia sandarakina</name>
    <dbReference type="NCBI Taxonomy" id="272918"/>
    <lineage>
        <taxon>Bacteria</taxon>
        <taxon>Bacillati</taxon>
        <taxon>Actinomycetota</taxon>
        <taxon>Actinomycetes</taxon>
        <taxon>Micrococcales</taxon>
        <taxon>Micrococcaceae</taxon>
        <taxon>Nesterenkonia</taxon>
    </lineage>
</organism>
<accession>A0A7Z0E7K2</accession>
<dbReference type="AlphaFoldDB" id="A0A7Z0E7K2"/>
<gene>
    <name evidence="2" type="ORF">HNR11_000361</name>
</gene>
<dbReference type="RefSeq" id="WP_179440865.1">
    <property type="nucleotide sequence ID" value="NZ_BAAALK010000008.1"/>
</dbReference>
<name>A0A7Z0E7K2_9MICC</name>
<sequence length="151" mass="15272">MTQNLAPAARRIVGLDALMCLAAAVLGVAGGLLLVGLGEVLLAGSTSAATWGFYPVVFIIVVFPALLSAGAAVLAVQLLRRFSGTEKTVRFEPLLGAAVVALGMSLGIFSWGGMASVLGLLATSLPVAVLTWLGLRKSGAIAARRAARGLS</sequence>
<proteinExistence type="predicted"/>
<evidence type="ECO:0000313" key="2">
    <source>
        <dbReference type="EMBL" id="NYJ15827.1"/>
    </source>
</evidence>
<dbReference type="EMBL" id="JACCFQ010000001">
    <property type="protein sequence ID" value="NYJ15827.1"/>
    <property type="molecule type" value="Genomic_DNA"/>
</dbReference>
<evidence type="ECO:0000313" key="3">
    <source>
        <dbReference type="Proteomes" id="UP000560069"/>
    </source>
</evidence>
<comment type="caution">
    <text evidence="2">The sequence shown here is derived from an EMBL/GenBank/DDBJ whole genome shotgun (WGS) entry which is preliminary data.</text>
</comment>
<feature type="transmembrane region" description="Helical" evidence="1">
    <location>
        <begin position="91"/>
        <end position="111"/>
    </location>
</feature>
<feature type="transmembrane region" description="Helical" evidence="1">
    <location>
        <begin position="12"/>
        <end position="36"/>
    </location>
</feature>
<keyword evidence="3" id="KW-1185">Reference proteome</keyword>
<keyword evidence="1" id="KW-1133">Transmembrane helix</keyword>
<feature type="transmembrane region" description="Helical" evidence="1">
    <location>
        <begin position="117"/>
        <end position="135"/>
    </location>
</feature>
<dbReference type="Proteomes" id="UP000560069">
    <property type="component" value="Unassembled WGS sequence"/>
</dbReference>
<feature type="transmembrane region" description="Helical" evidence="1">
    <location>
        <begin position="56"/>
        <end position="79"/>
    </location>
</feature>
<keyword evidence="1" id="KW-0812">Transmembrane</keyword>
<keyword evidence="1" id="KW-0472">Membrane</keyword>